<reference evidence="4 7" key="5">
    <citation type="submission" date="2019-09" db="EMBL/GenBank/DDBJ databases">
        <title>FDA dAtabase for Regulatory Grade micrObial Sequences (FDA-ARGOS): Supporting development and validation of Infectious Disease Dx tests.</title>
        <authorList>
            <person name="Sciortino C."/>
            <person name="Tallon L."/>
            <person name="Sadzewicz L."/>
            <person name="Vavikolanu K."/>
            <person name="Mehta A."/>
            <person name="Aluvathingal J."/>
            <person name="Nadendla S."/>
            <person name="Nandy P."/>
            <person name="Geyer C."/>
            <person name="Yan Y."/>
            <person name="Sichtig H."/>
        </authorList>
    </citation>
    <scope>NUCLEOTIDE SEQUENCE [LARGE SCALE GENOMIC DNA]</scope>
    <source>
        <strain evidence="4 7">FDAARGOS_643</strain>
        <plasmid evidence="4 7">unnamed3</plasmid>
    </source>
</reference>
<dbReference type="RefSeq" id="WP_036762551.1">
    <property type="nucleotide sequence ID" value="NZ_CALTWI010000050.1"/>
</dbReference>
<dbReference type="OrthoDB" id="7775285at2"/>
<geneLocation type="plasmid" evidence="4">
    <name>unnamed3</name>
</geneLocation>
<organism evidence="2 5">
    <name type="scientific">Paracoccus yeei</name>
    <dbReference type="NCBI Taxonomy" id="147645"/>
    <lineage>
        <taxon>Bacteria</taxon>
        <taxon>Pseudomonadati</taxon>
        <taxon>Pseudomonadota</taxon>
        <taxon>Alphaproteobacteria</taxon>
        <taxon>Rhodobacterales</taxon>
        <taxon>Paracoccaceae</taxon>
        <taxon>Paracoccus</taxon>
    </lineage>
</organism>
<dbReference type="EMBL" id="CP020441">
    <property type="protein sequence ID" value="ARC35190.1"/>
    <property type="molecule type" value="Genomic_DNA"/>
</dbReference>
<feature type="region of interest" description="Disordered" evidence="1">
    <location>
        <begin position="52"/>
        <end position="76"/>
    </location>
</feature>
<gene>
    <name evidence="2" type="ORF">A6J80_01315</name>
    <name evidence="4" type="ORF">FOB51_02510</name>
    <name evidence="3" type="ORF">PY32053_04493</name>
</gene>
<geneLocation type="plasmid" evidence="2">
    <name>unnamed1</name>
</geneLocation>
<dbReference type="KEGG" id="pye:A6J80_01315"/>
<dbReference type="Proteomes" id="UP000191257">
    <property type="component" value="Plasmid unnamed1"/>
</dbReference>
<proteinExistence type="predicted"/>
<dbReference type="Proteomes" id="UP000272010">
    <property type="component" value="Plasmid pYEE4"/>
</dbReference>
<evidence type="ECO:0000313" key="3">
    <source>
        <dbReference type="EMBL" id="AYF03992.1"/>
    </source>
</evidence>
<evidence type="ECO:0000313" key="7">
    <source>
        <dbReference type="Proteomes" id="UP000324507"/>
    </source>
</evidence>
<evidence type="ECO:0000313" key="5">
    <source>
        <dbReference type="Proteomes" id="UP000191257"/>
    </source>
</evidence>
<protein>
    <submittedName>
        <fullName evidence="2">Uncharacterized protein</fullName>
    </submittedName>
</protein>
<name>A0A1V0GMZ8_9RHOB</name>
<dbReference type="AlphaFoldDB" id="A0A1V0GMZ8"/>
<sequence length="76" mass="8675">MSQENTALEHDDGPMFAVRLIDRRTGEVPRVNGNPLSLLTRSPRRAVAELLRGRSGPHWQTQVEPLEQAPRPRRPR</sequence>
<evidence type="ECO:0000313" key="4">
    <source>
        <dbReference type="EMBL" id="QEU06969.1"/>
    </source>
</evidence>
<evidence type="ECO:0000313" key="6">
    <source>
        <dbReference type="Proteomes" id="UP000272010"/>
    </source>
</evidence>
<reference evidence="2" key="2">
    <citation type="submission" date="2017-12" db="EMBL/GenBank/DDBJ databases">
        <title>FDA dAtabase for Regulatory Grade micrObial Sequences (FDA-ARGOS): Supporting development and validation of Infectious Disease Dx tests.</title>
        <authorList>
            <person name="Campos J."/>
            <person name="Goldberg B."/>
            <person name="Tallon L."/>
            <person name="Sadzewicz L."/>
            <person name="Sengamalay N."/>
            <person name="Ott S."/>
            <person name="Godinez A."/>
            <person name="Nagaraj S."/>
            <person name="Vyas G."/>
            <person name="Aluvathingal J."/>
            <person name="Nadendla S."/>
            <person name="Geyer C."/>
            <person name="Nandy P."/>
            <person name="Hobson J."/>
            <person name="Sichtig H."/>
        </authorList>
    </citation>
    <scope>NUCLEOTIDE SEQUENCE</scope>
    <source>
        <strain evidence="2">FDAARGOS_252</strain>
        <plasmid evidence="2">unnamed1</plasmid>
    </source>
</reference>
<reference evidence="5" key="1">
    <citation type="submission" date="2017-03" db="EMBL/GenBank/DDBJ databases">
        <title>FDA dAtabase for Regulatory Grade micrObial Sequences (FDA-ARGOS): Supporting development and validation of Infectious Disease Dx tests.</title>
        <authorList>
            <person name="Minogue T."/>
            <person name="Wolcott M."/>
            <person name="Wasieloski L."/>
            <person name="Aguilar W."/>
            <person name="Moore D."/>
            <person name="Tallon L."/>
            <person name="Sadzewicz L."/>
            <person name="Sengamalay N."/>
            <person name="Ott S."/>
            <person name="Godinez A."/>
            <person name="Nagaraj S."/>
            <person name="Nadendla S."/>
            <person name="Geyer C."/>
            <person name="Sichtig H."/>
        </authorList>
    </citation>
    <scope>NUCLEOTIDE SEQUENCE [LARGE SCALE GENOMIC DNA]</scope>
    <source>
        <strain evidence="5">FDAARGOS_252</strain>
        <plasmid evidence="5">Plasmid unnamed1</plasmid>
    </source>
</reference>
<evidence type="ECO:0000256" key="1">
    <source>
        <dbReference type="SAM" id="MobiDB-lite"/>
    </source>
</evidence>
<reference evidence="3" key="3">
    <citation type="journal article" date="2018" name="Front. Microbiol.">
        <title>Genome Structure of the Opportunistic Pathogen Paracoccus yeei (Alphaproteobacteria) and Identification of Putative Virulence Factors.</title>
        <authorList>
            <person name="Lasek R."/>
            <person name="Szuplewska M."/>
            <person name="Mitura M."/>
            <person name="Decewicz P."/>
            <person name="Chmielowska C."/>
            <person name="Pawlot A."/>
            <person name="Sentkowska D."/>
            <person name="Czarnecki J."/>
            <person name="Bartosik D."/>
        </authorList>
    </citation>
    <scope>NUCLEOTIDE SEQUENCE</scope>
    <source>
        <strain evidence="3">CCUG 32053</strain>
        <plasmid evidence="3">pYEE4</plasmid>
    </source>
</reference>
<geneLocation type="plasmid" evidence="6">
    <name>pyee4</name>
</geneLocation>
<dbReference type="Proteomes" id="UP000324507">
    <property type="component" value="Plasmid unnamed3"/>
</dbReference>
<keyword evidence="5" id="KW-1185">Reference proteome</keyword>
<accession>A0A1V0GMZ8</accession>
<dbReference type="eggNOG" id="ENOG50313NQ">
    <property type="taxonomic scope" value="Bacteria"/>
</dbReference>
<reference evidence="6" key="4">
    <citation type="submission" date="2018-07" db="EMBL/GenBank/DDBJ databases">
        <title>Genome Structure of the Opportunistic Pathogen Paracoccus yeei (Alphaproteobacteria) and Identification of Putative Virulence Factors.</title>
        <authorList>
            <person name="Lasek R."/>
            <person name="Szuplewska M."/>
            <person name="Mitura M."/>
            <person name="Decewicz P."/>
            <person name="Chmielowska C."/>
            <person name="Pawlot A."/>
            <person name="Sentkowska D."/>
            <person name="Czarnecki J."/>
            <person name="Bartosik D."/>
        </authorList>
    </citation>
    <scope>NUCLEOTIDE SEQUENCE [LARGE SCALE GENOMIC DNA]</scope>
    <source>
        <strain evidence="6">CCUG 32053</strain>
        <plasmid evidence="6">pyee4</plasmid>
    </source>
</reference>
<dbReference type="EMBL" id="CP044080">
    <property type="protein sequence ID" value="QEU06969.1"/>
    <property type="molecule type" value="Genomic_DNA"/>
</dbReference>
<keyword evidence="2" id="KW-0614">Plasmid</keyword>
<evidence type="ECO:0000313" key="2">
    <source>
        <dbReference type="EMBL" id="ARC35190.1"/>
    </source>
</evidence>
<geneLocation type="plasmid" evidence="3">
    <name>pYEE4</name>
</geneLocation>
<dbReference type="EMBL" id="CP031082">
    <property type="protein sequence ID" value="AYF03992.1"/>
    <property type="molecule type" value="Genomic_DNA"/>
</dbReference>